<dbReference type="Pfam" id="PF07859">
    <property type="entry name" value="Abhydrolase_3"/>
    <property type="match status" value="1"/>
</dbReference>
<sequence>MRFVTKCNCFVWHMTPAAIMPTHDGVPASWRTELLYTVLQRVFELVLLVQRSRFFAPGTQPDETRSYVVRPGLHACRIFRPAGQAKRSTDGKRATGSKLPLVILVHGGGFVVNTPSRDDPLARFLADCCGCLVVAIDYSKAPQARFPTAYEDVVAICDAVINDPELEVDKTKVVLCGNSAGGNLVLAAAQDQRLRGRLAGVTGLYPVVDFATTVAEKVRLAKRADPAKPDMLASSAGKMNRMYLGAQRVELEDVRLSPTFFKAREDLPENVYLIGVEYDLLCAEAERMAEKLAGSTRKVGRENGWQAGGMRWGVCEGADAWV</sequence>
<dbReference type="EMBL" id="JAWDJX010000051">
    <property type="protein sequence ID" value="KAK3048229.1"/>
    <property type="molecule type" value="Genomic_DNA"/>
</dbReference>
<evidence type="ECO:0000313" key="4">
    <source>
        <dbReference type="Proteomes" id="UP001271007"/>
    </source>
</evidence>
<dbReference type="Gene3D" id="3.40.50.1820">
    <property type="entry name" value="alpha/beta hydrolase"/>
    <property type="match status" value="1"/>
</dbReference>
<dbReference type="InterPro" id="IPR050300">
    <property type="entry name" value="GDXG_lipolytic_enzyme"/>
</dbReference>
<reference evidence="3" key="1">
    <citation type="submission" date="2023-04" db="EMBL/GenBank/DDBJ databases">
        <title>Black Yeasts Isolated from many extreme environments.</title>
        <authorList>
            <person name="Coleine C."/>
            <person name="Stajich J.E."/>
            <person name="Selbmann L."/>
        </authorList>
    </citation>
    <scope>NUCLEOTIDE SEQUENCE</scope>
    <source>
        <strain evidence="3">CCFEE 5312</strain>
    </source>
</reference>
<dbReference type="SUPFAM" id="SSF53474">
    <property type="entry name" value="alpha/beta-Hydrolases"/>
    <property type="match status" value="1"/>
</dbReference>
<dbReference type="GO" id="GO:0016787">
    <property type="term" value="F:hydrolase activity"/>
    <property type="evidence" value="ECO:0007669"/>
    <property type="project" value="UniProtKB-KW"/>
</dbReference>
<evidence type="ECO:0000259" key="2">
    <source>
        <dbReference type="Pfam" id="PF07859"/>
    </source>
</evidence>
<protein>
    <recommendedName>
        <fullName evidence="2">Alpha/beta hydrolase fold-3 domain-containing protein</fullName>
    </recommendedName>
</protein>
<organism evidence="3 4">
    <name type="scientific">Extremus antarcticus</name>
    <dbReference type="NCBI Taxonomy" id="702011"/>
    <lineage>
        <taxon>Eukaryota</taxon>
        <taxon>Fungi</taxon>
        <taxon>Dikarya</taxon>
        <taxon>Ascomycota</taxon>
        <taxon>Pezizomycotina</taxon>
        <taxon>Dothideomycetes</taxon>
        <taxon>Dothideomycetidae</taxon>
        <taxon>Mycosphaerellales</taxon>
        <taxon>Extremaceae</taxon>
        <taxon>Extremus</taxon>
    </lineage>
</organism>
<keyword evidence="4" id="KW-1185">Reference proteome</keyword>
<comment type="caution">
    <text evidence="3">The sequence shown here is derived from an EMBL/GenBank/DDBJ whole genome shotgun (WGS) entry which is preliminary data.</text>
</comment>
<dbReference type="PANTHER" id="PTHR48081">
    <property type="entry name" value="AB HYDROLASE SUPERFAMILY PROTEIN C4A8.06C"/>
    <property type="match status" value="1"/>
</dbReference>
<name>A0AAJ0DEB6_9PEZI</name>
<evidence type="ECO:0000256" key="1">
    <source>
        <dbReference type="ARBA" id="ARBA00022801"/>
    </source>
</evidence>
<gene>
    <name evidence="3" type="ORF">LTR09_010390</name>
</gene>
<dbReference type="Proteomes" id="UP001271007">
    <property type="component" value="Unassembled WGS sequence"/>
</dbReference>
<dbReference type="AlphaFoldDB" id="A0AAJ0DEB6"/>
<evidence type="ECO:0000313" key="3">
    <source>
        <dbReference type="EMBL" id="KAK3048229.1"/>
    </source>
</evidence>
<dbReference type="InterPro" id="IPR013094">
    <property type="entry name" value="AB_hydrolase_3"/>
</dbReference>
<dbReference type="InterPro" id="IPR029058">
    <property type="entry name" value="AB_hydrolase_fold"/>
</dbReference>
<keyword evidence="1" id="KW-0378">Hydrolase</keyword>
<feature type="domain" description="Alpha/beta hydrolase fold-3" evidence="2">
    <location>
        <begin position="102"/>
        <end position="299"/>
    </location>
</feature>
<accession>A0AAJ0DEB6</accession>
<proteinExistence type="predicted"/>